<dbReference type="AlphaFoldDB" id="A0A3N1ULH5"/>
<gene>
    <name evidence="1" type="ORF">EDC27_3086</name>
</gene>
<accession>A0A3N1ULH5</accession>
<dbReference type="EMBL" id="RJVA01000017">
    <property type="protein sequence ID" value="ROQ89550.1"/>
    <property type="molecule type" value="Genomic_DNA"/>
</dbReference>
<proteinExistence type="predicted"/>
<protein>
    <submittedName>
        <fullName evidence="1">Uncharacterized protein</fullName>
    </submittedName>
</protein>
<organism evidence="1 2">
    <name type="scientific">Desulfosoma caldarium</name>
    <dbReference type="NCBI Taxonomy" id="610254"/>
    <lineage>
        <taxon>Bacteria</taxon>
        <taxon>Pseudomonadati</taxon>
        <taxon>Thermodesulfobacteriota</taxon>
        <taxon>Syntrophobacteria</taxon>
        <taxon>Syntrophobacterales</taxon>
        <taxon>Syntrophobacteraceae</taxon>
        <taxon>Desulfosoma</taxon>
    </lineage>
</organism>
<dbReference type="Proteomes" id="UP000276223">
    <property type="component" value="Unassembled WGS sequence"/>
</dbReference>
<sequence length="53" mass="6011">MVASRFVLRRSILRETFGSWSNAIAGSVPRMKPWAFAAMRCTEKASGKERMHP</sequence>
<keyword evidence="2" id="KW-1185">Reference proteome</keyword>
<name>A0A3N1ULH5_9BACT</name>
<evidence type="ECO:0000313" key="1">
    <source>
        <dbReference type="EMBL" id="ROQ89550.1"/>
    </source>
</evidence>
<reference evidence="1 2" key="1">
    <citation type="submission" date="2018-11" db="EMBL/GenBank/DDBJ databases">
        <title>Genomic Encyclopedia of Type Strains, Phase IV (KMG-IV): sequencing the most valuable type-strain genomes for metagenomic binning, comparative biology and taxonomic classification.</title>
        <authorList>
            <person name="Goeker M."/>
        </authorList>
    </citation>
    <scope>NUCLEOTIDE SEQUENCE [LARGE SCALE GENOMIC DNA]</scope>
    <source>
        <strain evidence="1 2">DSM 22027</strain>
    </source>
</reference>
<evidence type="ECO:0000313" key="2">
    <source>
        <dbReference type="Proteomes" id="UP000276223"/>
    </source>
</evidence>
<comment type="caution">
    <text evidence="1">The sequence shown here is derived from an EMBL/GenBank/DDBJ whole genome shotgun (WGS) entry which is preliminary data.</text>
</comment>